<gene>
    <name evidence="3" type="ORF">GBAR_LOCUS21820</name>
</gene>
<organism evidence="3 4">
    <name type="scientific">Geodia barretti</name>
    <name type="common">Barrett's horny sponge</name>
    <dbReference type="NCBI Taxonomy" id="519541"/>
    <lineage>
        <taxon>Eukaryota</taxon>
        <taxon>Metazoa</taxon>
        <taxon>Porifera</taxon>
        <taxon>Demospongiae</taxon>
        <taxon>Heteroscleromorpha</taxon>
        <taxon>Tetractinellida</taxon>
        <taxon>Astrophorina</taxon>
        <taxon>Geodiidae</taxon>
        <taxon>Geodia</taxon>
    </lineage>
</organism>
<dbReference type="EMBL" id="CASHTH010003031">
    <property type="protein sequence ID" value="CAI8039256.1"/>
    <property type="molecule type" value="Genomic_DNA"/>
</dbReference>
<keyword evidence="1" id="KW-1133">Transmembrane helix</keyword>
<keyword evidence="1" id="KW-0812">Transmembrane</keyword>
<evidence type="ECO:0008006" key="5">
    <source>
        <dbReference type="Google" id="ProtNLM"/>
    </source>
</evidence>
<dbReference type="Proteomes" id="UP001174909">
    <property type="component" value="Unassembled WGS sequence"/>
</dbReference>
<keyword evidence="4" id="KW-1185">Reference proteome</keyword>
<evidence type="ECO:0000313" key="3">
    <source>
        <dbReference type="EMBL" id="CAI8039256.1"/>
    </source>
</evidence>
<accession>A0AA35T1Z3</accession>
<name>A0AA35T1Z3_GEOBA</name>
<keyword evidence="2" id="KW-0732">Signal</keyword>
<sequence>MRSYLVVAGLMLLVVTIPAYAQSQTVTVTVNQQSFAQGESIVVSGTVSAALIEHPIILQVFSANDNWLDAGQSTVAQDGTFAYIFNTGGDRWSTPGRYSVVAHYSDSTAEVEFSITEARLPTNGGDPIRADCTQTVDGGALGEVEVRCSISGGTVNSMRMAVEDLSIVLRISSETDGNISLNLPVALIDAKDMNGSNENFIVRIDDVQVPHEETGTSTISRTVDFDFIRGETIIEIIGTRAVPEFGTVALIVFALGFAAVAAMKRPGLFGTSGFR</sequence>
<feature type="signal peptide" evidence="2">
    <location>
        <begin position="1"/>
        <end position="21"/>
    </location>
</feature>
<evidence type="ECO:0000313" key="4">
    <source>
        <dbReference type="Proteomes" id="UP001174909"/>
    </source>
</evidence>
<proteinExistence type="predicted"/>
<protein>
    <recommendedName>
        <fullName evidence="5">PEFG-CTERM sorting domain-containing protein</fullName>
    </recommendedName>
</protein>
<dbReference type="AlphaFoldDB" id="A0AA35T1Z3"/>
<dbReference type="InterPro" id="IPR010916">
    <property type="entry name" value="TonB_box_CS"/>
</dbReference>
<reference evidence="3" key="1">
    <citation type="submission" date="2023-03" db="EMBL/GenBank/DDBJ databases">
        <authorList>
            <person name="Steffen K."/>
            <person name="Cardenas P."/>
        </authorList>
    </citation>
    <scope>NUCLEOTIDE SEQUENCE</scope>
</reference>
<evidence type="ECO:0000256" key="2">
    <source>
        <dbReference type="SAM" id="SignalP"/>
    </source>
</evidence>
<feature type="chain" id="PRO_5041370695" description="PEFG-CTERM sorting domain-containing protein" evidence="2">
    <location>
        <begin position="22"/>
        <end position="275"/>
    </location>
</feature>
<dbReference type="PROSITE" id="PS00430">
    <property type="entry name" value="TONB_DEPENDENT_REC_1"/>
    <property type="match status" value="1"/>
</dbReference>
<evidence type="ECO:0000256" key="1">
    <source>
        <dbReference type="SAM" id="Phobius"/>
    </source>
</evidence>
<keyword evidence="1" id="KW-0472">Membrane</keyword>
<comment type="caution">
    <text evidence="3">The sequence shown here is derived from an EMBL/GenBank/DDBJ whole genome shotgun (WGS) entry which is preliminary data.</text>
</comment>
<feature type="transmembrane region" description="Helical" evidence="1">
    <location>
        <begin position="245"/>
        <end position="263"/>
    </location>
</feature>